<dbReference type="PROSITE" id="PS51675">
    <property type="entry name" value="SAM_MT_TRM10"/>
    <property type="match status" value="1"/>
</dbReference>
<dbReference type="GO" id="GO:0052905">
    <property type="term" value="F:tRNA (guanosine(9)-N1)-methyltransferase activity"/>
    <property type="evidence" value="ECO:0007669"/>
    <property type="project" value="UniProtKB-EC"/>
</dbReference>
<dbReference type="InterPro" id="IPR028564">
    <property type="entry name" value="MT_TRM10-typ"/>
</dbReference>
<dbReference type="PANTHER" id="PTHR13563:SF13">
    <property type="entry name" value="TRNA METHYLTRANSFERASE 10 HOMOLOG A"/>
    <property type="match status" value="1"/>
</dbReference>
<feature type="compositionally biased region" description="Basic and acidic residues" evidence="11">
    <location>
        <begin position="48"/>
        <end position="59"/>
    </location>
</feature>
<comment type="caution">
    <text evidence="13">The sequence shown here is derived from an EMBL/GenBank/DDBJ whole genome shotgun (WGS) entry which is preliminary data.</text>
</comment>
<evidence type="ECO:0000313" key="14">
    <source>
        <dbReference type="Proteomes" id="UP000740926"/>
    </source>
</evidence>
<dbReference type="GO" id="GO:0000049">
    <property type="term" value="F:tRNA binding"/>
    <property type="evidence" value="ECO:0007669"/>
    <property type="project" value="TreeGrafter"/>
</dbReference>
<gene>
    <name evidence="13" type="ORF">G6F50_006653</name>
</gene>
<feature type="region of interest" description="Disordered" evidence="11">
    <location>
        <begin position="1"/>
        <end position="20"/>
    </location>
</feature>
<dbReference type="CDD" id="cd18089">
    <property type="entry name" value="SPOUT_Trm10-like"/>
    <property type="match status" value="1"/>
</dbReference>
<feature type="active site" description="Proton acceptor" evidence="9">
    <location>
        <position position="204"/>
    </location>
</feature>
<dbReference type="FunFam" id="3.40.1280.30:FF:000001">
    <property type="entry name" value="tRNA methyltransferase 10 homolog A"/>
    <property type="match status" value="1"/>
</dbReference>
<evidence type="ECO:0000256" key="4">
    <source>
        <dbReference type="ARBA" id="ARBA00022679"/>
    </source>
</evidence>
<proteinExistence type="predicted"/>
<evidence type="ECO:0000256" key="5">
    <source>
        <dbReference type="ARBA" id="ARBA00022691"/>
    </source>
</evidence>
<dbReference type="PIRSF" id="PIRSF016323">
    <property type="entry name" value="tRNA_m1G_mtfrase_met"/>
    <property type="match status" value="1"/>
</dbReference>
<feature type="binding site" evidence="10">
    <location>
        <position position="180"/>
    </location>
    <ligand>
        <name>S-adenosyl-L-methionine</name>
        <dbReference type="ChEBI" id="CHEBI:59789"/>
    </ligand>
</feature>
<dbReference type="Gene3D" id="3.40.1280.30">
    <property type="match status" value="1"/>
</dbReference>
<organism evidence="13 14">
    <name type="scientific">Rhizopus delemar</name>
    <dbReference type="NCBI Taxonomy" id="936053"/>
    <lineage>
        <taxon>Eukaryota</taxon>
        <taxon>Fungi</taxon>
        <taxon>Fungi incertae sedis</taxon>
        <taxon>Mucoromycota</taxon>
        <taxon>Mucoromycotina</taxon>
        <taxon>Mucoromycetes</taxon>
        <taxon>Mucorales</taxon>
        <taxon>Mucorineae</taxon>
        <taxon>Rhizopodaceae</taxon>
        <taxon>Rhizopus</taxon>
    </lineage>
</organism>
<protein>
    <recommendedName>
        <fullName evidence="2">tRNA (guanine(9)-N1)-methyltransferase</fullName>
        <ecNumber evidence="1">2.1.1.221</ecNumber>
    </recommendedName>
    <alternativeName>
        <fullName evidence="7">tRNA methyltransferase 10</fullName>
    </alternativeName>
    <alternativeName>
        <fullName evidence="6">tRNA(m1G9)-methyltransferase</fullName>
    </alternativeName>
</protein>
<keyword evidence="14" id="KW-1185">Reference proteome</keyword>
<evidence type="ECO:0000256" key="8">
    <source>
        <dbReference type="ARBA" id="ARBA00048434"/>
    </source>
</evidence>
<feature type="compositionally biased region" description="Basic and acidic residues" evidence="11">
    <location>
        <begin position="1"/>
        <end position="10"/>
    </location>
</feature>
<dbReference type="EMBL" id="JAANIU010000990">
    <property type="protein sequence ID" value="KAG1569133.1"/>
    <property type="molecule type" value="Genomic_DNA"/>
</dbReference>
<evidence type="ECO:0000256" key="11">
    <source>
        <dbReference type="SAM" id="MobiDB-lite"/>
    </source>
</evidence>
<evidence type="ECO:0000256" key="10">
    <source>
        <dbReference type="PIRSR" id="PIRSR016323-2"/>
    </source>
</evidence>
<dbReference type="InterPro" id="IPR007356">
    <property type="entry name" value="tRNA_m1G_MeTrfase_euk"/>
</dbReference>
<feature type="binding site" evidence="10">
    <location>
        <position position="200"/>
    </location>
    <ligand>
        <name>S-adenosyl-L-methionine</name>
        <dbReference type="ChEBI" id="CHEBI:59789"/>
    </ligand>
</feature>
<dbReference type="EC" id="2.1.1.221" evidence="1"/>
<feature type="binding site" evidence="10">
    <location>
        <position position="226"/>
    </location>
    <ligand>
        <name>S-adenosyl-L-methionine</name>
        <dbReference type="ChEBI" id="CHEBI:59789"/>
    </ligand>
</feature>
<evidence type="ECO:0000256" key="9">
    <source>
        <dbReference type="PIRSR" id="PIRSR016323-1"/>
    </source>
</evidence>
<keyword evidence="4" id="KW-0808">Transferase</keyword>
<keyword evidence="3" id="KW-0489">Methyltransferase</keyword>
<dbReference type="Proteomes" id="UP000740926">
    <property type="component" value="Unassembled WGS sequence"/>
</dbReference>
<feature type="domain" description="SAM-dependent MTase TRM10-type" evidence="12">
    <location>
        <begin position="81"/>
        <end position="273"/>
    </location>
</feature>
<dbReference type="InterPro" id="IPR038459">
    <property type="entry name" value="MT_TRM10-typ_sf"/>
</dbReference>
<keyword evidence="5" id="KW-0949">S-adenosyl-L-methionine</keyword>
<comment type="catalytic activity">
    <reaction evidence="8">
        <text>guanosine(9) in tRNA + S-adenosyl-L-methionine = N(1)-methylguanosine(9) in tRNA + S-adenosyl-L-homocysteine + H(+)</text>
        <dbReference type="Rhea" id="RHEA:43156"/>
        <dbReference type="Rhea" id="RHEA-COMP:10367"/>
        <dbReference type="Rhea" id="RHEA-COMP:10368"/>
        <dbReference type="ChEBI" id="CHEBI:15378"/>
        <dbReference type="ChEBI" id="CHEBI:57856"/>
        <dbReference type="ChEBI" id="CHEBI:59789"/>
        <dbReference type="ChEBI" id="CHEBI:73542"/>
        <dbReference type="ChEBI" id="CHEBI:74269"/>
        <dbReference type="EC" id="2.1.1.221"/>
    </reaction>
</comment>
<evidence type="ECO:0000256" key="2">
    <source>
        <dbReference type="ARBA" id="ARBA00020451"/>
    </source>
</evidence>
<dbReference type="AlphaFoldDB" id="A0A9P6Z374"/>
<evidence type="ECO:0000313" key="13">
    <source>
        <dbReference type="EMBL" id="KAG1569133.1"/>
    </source>
</evidence>
<evidence type="ECO:0000256" key="1">
    <source>
        <dbReference type="ARBA" id="ARBA00012797"/>
    </source>
</evidence>
<feature type="region of interest" description="Disordered" evidence="11">
    <location>
        <begin position="48"/>
        <end position="85"/>
    </location>
</feature>
<sequence length="302" mass="35067">MSLEEQKDSNKGNIRTYQGREYDITDPKYAGLSKNALKKLLRDEIWEENRAQKTKDKREKLKQRKRERRQMEDAGLLEPLPKKPKSKNMTVGKVGVVFDCAFSSLMIDKEISSLRQQIARSYSANVRAKNESMKMTLTSVDDVLTKELDAKAPTWKNWRNVEVTSEPYIEKFNKENLVYLTADSENVAHELEEGKTYILGAIVDKNRYKNLCKNKADEQGIKTARLPIGDYIRLASRKVLTVNQVMEIMIKWLDCHNWEEAFMDVIPGRKLKDSELINQHKEDAEDEEEESNDEAEESKNNE</sequence>
<dbReference type="GO" id="GO:0005634">
    <property type="term" value="C:nucleus"/>
    <property type="evidence" value="ECO:0007669"/>
    <property type="project" value="TreeGrafter"/>
</dbReference>
<reference evidence="13 14" key="1">
    <citation type="journal article" date="2020" name="Microb. Genom.">
        <title>Genetic diversity of clinical and environmental Mucorales isolates obtained from an investigation of mucormycosis cases among solid organ transplant recipients.</title>
        <authorList>
            <person name="Nguyen M.H."/>
            <person name="Kaul D."/>
            <person name="Muto C."/>
            <person name="Cheng S.J."/>
            <person name="Richter R.A."/>
            <person name="Bruno V.M."/>
            <person name="Liu G."/>
            <person name="Beyhan S."/>
            <person name="Sundermann A.J."/>
            <person name="Mounaud S."/>
            <person name="Pasculle A.W."/>
            <person name="Nierman W.C."/>
            <person name="Driscoll E."/>
            <person name="Cumbie R."/>
            <person name="Clancy C.J."/>
            <person name="Dupont C.L."/>
        </authorList>
    </citation>
    <scope>NUCLEOTIDE SEQUENCE [LARGE SCALE GENOMIC DNA]</scope>
    <source>
        <strain evidence="13 14">GL24</strain>
    </source>
</reference>
<evidence type="ECO:0000256" key="6">
    <source>
        <dbReference type="ARBA" id="ARBA00031792"/>
    </source>
</evidence>
<feature type="compositionally biased region" description="Acidic residues" evidence="11">
    <location>
        <begin position="284"/>
        <end position="296"/>
    </location>
</feature>
<evidence type="ECO:0000256" key="7">
    <source>
        <dbReference type="ARBA" id="ARBA00032166"/>
    </source>
</evidence>
<feature type="binding site" evidence="10">
    <location>
        <position position="212"/>
    </location>
    <ligand>
        <name>S-adenosyl-L-methionine</name>
        <dbReference type="ChEBI" id="CHEBI:59789"/>
    </ligand>
</feature>
<evidence type="ECO:0000259" key="12">
    <source>
        <dbReference type="PROSITE" id="PS51675"/>
    </source>
</evidence>
<name>A0A9P6Z374_9FUNG</name>
<accession>A0A9P6Z374</accession>
<feature type="region of interest" description="Disordered" evidence="11">
    <location>
        <begin position="276"/>
        <end position="302"/>
    </location>
</feature>
<dbReference type="PANTHER" id="PTHR13563">
    <property type="entry name" value="TRNA (GUANINE-9-) METHYLTRANSFERASE"/>
    <property type="match status" value="1"/>
</dbReference>
<dbReference type="InterPro" id="IPR016653">
    <property type="entry name" value="TRM10/TRM10A"/>
</dbReference>
<evidence type="ECO:0000256" key="3">
    <source>
        <dbReference type="ARBA" id="ARBA00022603"/>
    </source>
</evidence>
<dbReference type="GO" id="GO:0002939">
    <property type="term" value="P:tRNA N1-guanine methylation"/>
    <property type="evidence" value="ECO:0007669"/>
    <property type="project" value="TreeGrafter"/>
</dbReference>